<dbReference type="PROSITE" id="PS00716">
    <property type="entry name" value="SIGMA70_2"/>
    <property type="match status" value="1"/>
</dbReference>
<evidence type="ECO:0000256" key="3">
    <source>
        <dbReference type="ARBA" id="ARBA00023015"/>
    </source>
</evidence>
<evidence type="ECO:0000256" key="1">
    <source>
        <dbReference type="ARBA" id="ARBA00007788"/>
    </source>
</evidence>
<dbReference type="KEGG" id="dge:Dgeo_1346"/>
<dbReference type="GO" id="GO:0003677">
    <property type="term" value="F:DNA binding"/>
    <property type="evidence" value="ECO:0007669"/>
    <property type="project" value="UniProtKB-KW"/>
</dbReference>
<dbReference type="CDD" id="cd06171">
    <property type="entry name" value="Sigma70_r4"/>
    <property type="match status" value="1"/>
</dbReference>
<dbReference type="SUPFAM" id="SSF88659">
    <property type="entry name" value="Sigma3 and sigma4 domains of RNA polymerase sigma factors"/>
    <property type="match status" value="2"/>
</dbReference>
<dbReference type="InterPro" id="IPR014284">
    <property type="entry name" value="RNA_pol_sigma-70_dom"/>
</dbReference>
<dbReference type="PANTHER" id="PTHR30603:SF60">
    <property type="entry name" value="RNA POLYMERASE SIGMA FACTOR RPOD"/>
    <property type="match status" value="1"/>
</dbReference>
<keyword evidence="6" id="KW-0804">Transcription</keyword>
<dbReference type="AlphaFoldDB" id="Q1IYP3"/>
<dbReference type="NCBIfam" id="TIGR02937">
    <property type="entry name" value="sigma70-ECF"/>
    <property type="match status" value="1"/>
</dbReference>
<proteinExistence type="inferred from homology"/>
<feature type="domain" description="RNA polymerase sigma-70" evidence="8">
    <location>
        <begin position="362"/>
        <end position="388"/>
    </location>
</feature>
<dbReference type="InterPro" id="IPR013324">
    <property type="entry name" value="RNA_pol_sigma_r3/r4-like"/>
</dbReference>
<dbReference type="Pfam" id="PF04542">
    <property type="entry name" value="Sigma70_r2"/>
    <property type="match status" value="1"/>
</dbReference>
<gene>
    <name evidence="9" type="ordered locus">Dgeo_1346</name>
</gene>
<evidence type="ECO:0000259" key="8">
    <source>
        <dbReference type="PROSITE" id="PS00716"/>
    </source>
</evidence>
<evidence type="ECO:0000256" key="4">
    <source>
        <dbReference type="ARBA" id="ARBA00023082"/>
    </source>
</evidence>
<dbReference type="EMBL" id="CP000359">
    <property type="protein sequence ID" value="ABF45641.1"/>
    <property type="molecule type" value="Genomic_DNA"/>
</dbReference>
<evidence type="ECO:0000256" key="2">
    <source>
        <dbReference type="ARBA" id="ARBA00011344"/>
    </source>
</evidence>
<keyword evidence="10" id="KW-1185">Reference proteome</keyword>
<keyword evidence="5" id="KW-0238">DNA-binding</keyword>
<evidence type="ECO:0000313" key="9">
    <source>
        <dbReference type="EMBL" id="ABF45641.1"/>
    </source>
</evidence>
<accession>Q1IYP3</accession>
<keyword evidence="3" id="KW-0805">Transcription regulation</keyword>
<dbReference type="Proteomes" id="UP000002431">
    <property type="component" value="Chromosome"/>
</dbReference>
<dbReference type="SUPFAM" id="SSF88946">
    <property type="entry name" value="Sigma2 domain of RNA polymerase sigma factors"/>
    <property type="match status" value="1"/>
</dbReference>
<dbReference type="InterPro" id="IPR007624">
    <property type="entry name" value="RNA_pol_sigma70_r3"/>
</dbReference>
<dbReference type="InterPro" id="IPR036388">
    <property type="entry name" value="WH-like_DNA-bd_sf"/>
</dbReference>
<dbReference type="InterPro" id="IPR009042">
    <property type="entry name" value="RNA_pol_sigma70_r1_2"/>
</dbReference>
<dbReference type="PANTHER" id="PTHR30603">
    <property type="entry name" value="RNA POLYMERASE SIGMA FACTOR RPO"/>
    <property type="match status" value="1"/>
</dbReference>
<protein>
    <submittedName>
        <fullName evidence="9">RNA polymerase, sigma 28 subunit</fullName>
    </submittedName>
</protein>
<reference evidence="9" key="1">
    <citation type="submission" date="2006-04" db="EMBL/GenBank/DDBJ databases">
        <title>Complete sequence of chromosome of Deinococcus geothermalis DSM 11300.</title>
        <authorList>
            <consortium name="US DOE Joint Genome Institute"/>
            <person name="Copeland A."/>
            <person name="Lucas S."/>
            <person name="Lapidus A."/>
            <person name="Barry K."/>
            <person name="Detter J.C."/>
            <person name="Glavina del Rio T."/>
            <person name="Hammon N."/>
            <person name="Israni S."/>
            <person name="Dalin E."/>
            <person name="Tice H."/>
            <person name="Pitluck S."/>
            <person name="Brettin T."/>
            <person name="Bruce D."/>
            <person name="Han C."/>
            <person name="Tapia R."/>
            <person name="Saunders E."/>
            <person name="Gilna P."/>
            <person name="Schmutz J."/>
            <person name="Larimer F."/>
            <person name="Land M."/>
            <person name="Hauser L."/>
            <person name="Kyrpides N."/>
            <person name="Kim E."/>
            <person name="Daly M.J."/>
            <person name="Fredrickson J.K."/>
            <person name="Makarova K.S."/>
            <person name="Gaidamakova E.K."/>
            <person name="Zhai M."/>
            <person name="Richardson P."/>
        </authorList>
    </citation>
    <scope>NUCLEOTIDE SEQUENCE</scope>
    <source>
        <strain evidence="9">DSM 11300</strain>
    </source>
</reference>
<feature type="region of interest" description="Disordered" evidence="7">
    <location>
        <begin position="1"/>
        <end position="33"/>
    </location>
</feature>
<dbReference type="Gene3D" id="1.10.601.10">
    <property type="entry name" value="RNA Polymerase Primary Sigma Factor"/>
    <property type="match status" value="2"/>
</dbReference>
<evidence type="ECO:0000256" key="5">
    <source>
        <dbReference type="ARBA" id="ARBA00023125"/>
    </source>
</evidence>
<comment type="similarity">
    <text evidence="1">Belongs to the sigma-70 factor family.</text>
</comment>
<evidence type="ECO:0000256" key="7">
    <source>
        <dbReference type="SAM" id="MobiDB-lite"/>
    </source>
</evidence>
<dbReference type="InterPro" id="IPR000943">
    <property type="entry name" value="RNA_pol_sigma70"/>
</dbReference>
<dbReference type="InterPro" id="IPR050239">
    <property type="entry name" value="Sigma-70_RNA_pol_init_factors"/>
</dbReference>
<dbReference type="InterPro" id="IPR007627">
    <property type="entry name" value="RNA_pol_sigma70_r2"/>
</dbReference>
<dbReference type="PRINTS" id="PR00046">
    <property type="entry name" value="SIGMA70FCT"/>
</dbReference>
<evidence type="ECO:0000313" key="10">
    <source>
        <dbReference type="Proteomes" id="UP000002431"/>
    </source>
</evidence>
<evidence type="ECO:0000256" key="6">
    <source>
        <dbReference type="ARBA" id="ARBA00023163"/>
    </source>
</evidence>
<dbReference type="GO" id="GO:0016987">
    <property type="term" value="F:sigma factor activity"/>
    <property type="evidence" value="ECO:0007669"/>
    <property type="project" value="UniProtKB-KW"/>
</dbReference>
<dbReference type="Pfam" id="PF00140">
    <property type="entry name" value="Sigma70_r1_2"/>
    <property type="match status" value="1"/>
</dbReference>
<comment type="subunit">
    <text evidence="2">Interacts transiently with the RNA polymerase catalytic core formed by RpoA, RpoB, RpoC and RpoZ (2 alpha, 1 beta, 1 beta' and 1 omega subunit) to form the RNA polymerase holoenzyme that can initiate transcription.</text>
</comment>
<dbReference type="eggNOG" id="COG0568">
    <property type="taxonomic scope" value="Bacteria"/>
</dbReference>
<dbReference type="Gene3D" id="1.10.10.10">
    <property type="entry name" value="Winged helix-like DNA-binding domain superfamily/Winged helix DNA-binding domain"/>
    <property type="match status" value="2"/>
</dbReference>
<dbReference type="InterPro" id="IPR013325">
    <property type="entry name" value="RNA_pol_sigma_r2"/>
</dbReference>
<organism evidence="9 10">
    <name type="scientific">Deinococcus geothermalis (strain DSM 11300 / CIP 105573 / AG-3a)</name>
    <dbReference type="NCBI Taxonomy" id="319795"/>
    <lineage>
        <taxon>Bacteria</taxon>
        <taxon>Thermotogati</taxon>
        <taxon>Deinococcota</taxon>
        <taxon>Deinococci</taxon>
        <taxon>Deinococcales</taxon>
        <taxon>Deinococcaceae</taxon>
        <taxon>Deinococcus</taxon>
    </lineage>
</organism>
<dbReference type="STRING" id="319795.Dgeo_1346"/>
<dbReference type="GO" id="GO:0006352">
    <property type="term" value="P:DNA-templated transcription initiation"/>
    <property type="evidence" value="ECO:0007669"/>
    <property type="project" value="InterPro"/>
</dbReference>
<dbReference type="InterPro" id="IPR007630">
    <property type="entry name" value="RNA_pol_sigma70_r4"/>
</dbReference>
<sequence>MEMIAMPTKVAPNRLSEKTSPRRARAPKSAQTALLEPEVQEDRLDLEAGADLNDLDLLLLPGGAEALDEELQLEDEAPAVAANAGDEEAFALEASPALSQGDSLRQYLHEIGRVPLLTVAEEMDLARRYEEGEAARQALDSNPDLDDRTRRQLQRQVEDGAAAKQALIEANLRLVVSIAKRYTNRGLGLLDLIQEGNQGLIRAVEKFEYRRGYKFSTYATWWIRQSLTRAIADKSRTIRVPVHMVETINRLSRMTRQLEMELSREPLPAEIAEAMGPGWDAAKVEETQKVGWEPMSLEMPIGEEGDSTYGDFLPDDRFASPIQNASQALLSEALERAFGTLNEREALVLRLRHGFVDGHEHTLEEVGQLLSVTRERVRQIENKALRKLKYQEGLTRGLRDFLE</sequence>
<keyword evidence="4" id="KW-0731">Sigma factor</keyword>
<name>Q1IYP3_DEIGD</name>
<dbReference type="Pfam" id="PF04539">
    <property type="entry name" value="Sigma70_r3"/>
    <property type="match status" value="1"/>
</dbReference>
<dbReference type="HOGENOM" id="CLU_014793_3_6_0"/>
<dbReference type="Pfam" id="PF04545">
    <property type="entry name" value="Sigma70_r4"/>
    <property type="match status" value="1"/>
</dbReference>
<dbReference type="FunFam" id="1.10.601.10:FF:000001">
    <property type="entry name" value="RNA polymerase sigma factor SigA"/>
    <property type="match status" value="1"/>
</dbReference>